<accession>A0A9P0MWB6</accession>
<evidence type="ECO:0000313" key="2">
    <source>
        <dbReference type="Proteomes" id="UP001152798"/>
    </source>
</evidence>
<proteinExistence type="predicted"/>
<dbReference type="Proteomes" id="UP001152798">
    <property type="component" value="Chromosome 6"/>
</dbReference>
<dbReference type="OrthoDB" id="10650420at2759"/>
<dbReference type="AlphaFoldDB" id="A0A9P0MWB6"/>
<reference evidence="1" key="1">
    <citation type="submission" date="2022-01" db="EMBL/GenBank/DDBJ databases">
        <authorList>
            <person name="King R."/>
        </authorList>
    </citation>
    <scope>NUCLEOTIDE SEQUENCE</scope>
</reference>
<evidence type="ECO:0000313" key="1">
    <source>
        <dbReference type="EMBL" id="CAH1406735.1"/>
    </source>
</evidence>
<protein>
    <submittedName>
        <fullName evidence="1">Uncharacterized protein</fullName>
    </submittedName>
</protein>
<sequence length="121" mass="13528">MILCPEEAQWPALRTLSQDVDTGVLREPRRANFGTTKLMYTLHSTHLYPILTALTATSSEFDHLGITIPRVSARRGPMSLPERTGSAWYISGLFGGGEDIREVPRLYLPGIRPQQQGKHIL</sequence>
<dbReference type="EMBL" id="OV725082">
    <property type="protein sequence ID" value="CAH1406735.1"/>
    <property type="molecule type" value="Genomic_DNA"/>
</dbReference>
<name>A0A9P0MWB6_NEZVI</name>
<organism evidence="1 2">
    <name type="scientific">Nezara viridula</name>
    <name type="common">Southern green stink bug</name>
    <name type="synonym">Cimex viridulus</name>
    <dbReference type="NCBI Taxonomy" id="85310"/>
    <lineage>
        <taxon>Eukaryota</taxon>
        <taxon>Metazoa</taxon>
        <taxon>Ecdysozoa</taxon>
        <taxon>Arthropoda</taxon>
        <taxon>Hexapoda</taxon>
        <taxon>Insecta</taxon>
        <taxon>Pterygota</taxon>
        <taxon>Neoptera</taxon>
        <taxon>Paraneoptera</taxon>
        <taxon>Hemiptera</taxon>
        <taxon>Heteroptera</taxon>
        <taxon>Panheteroptera</taxon>
        <taxon>Pentatomomorpha</taxon>
        <taxon>Pentatomoidea</taxon>
        <taxon>Pentatomidae</taxon>
        <taxon>Pentatominae</taxon>
        <taxon>Nezara</taxon>
    </lineage>
</organism>
<gene>
    <name evidence="1" type="ORF">NEZAVI_LOCUS14610</name>
</gene>
<keyword evidence="2" id="KW-1185">Reference proteome</keyword>